<evidence type="ECO:0000256" key="1">
    <source>
        <dbReference type="ARBA" id="ARBA00000085"/>
    </source>
</evidence>
<dbReference type="InterPro" id="IPR003018">
    <property type="entry name" value="GAF"/>
</dbReference>
<organism evidence="14">
    <name type="scientific">Nephroselmis pyriformis</name>
    <dbReference type="NCBI Taxonomy" id="156128"/>
    <lineage>
        <taxon>Eukaryota</taxon>
        <taxon>Viridiplantae</taxon>
        <taxon>Chlorophyta</taxon>
        <taxon>Nephroselmidophyceae</taxon>
        <taxon>Nephroselmidales</taxon>
        <taxon>Nephroselmidaceae</taxon>
        <taxon>Nephroselmis</taxon>
    </lineage>
</organism>
<name>A0A097CKH4_9CHLO</name>
<dbReference type="InterPro" id="IPR013767">
    <property type="entry name" value="PAS_fold"/>
</dbReference>
<dbReference type="SMART" id="SM00091">
    <property type="entry name" value="PAS"/>
    <property type="match status" value="2"/>
</dbReference>
<keyword evidence="7" id="KW-0418">Kinase</keyword>
<evidence type="ECO:0000256" key="2">
    <source>
        <dbReference type="ARBA" id="ARBA00011738"/>
    </source>
</evidence>
<dbReference type="PROSITE" id="PS50109">
    <property type="entry name" value="HIS_KIN"/>
    <property type="match status" value="1"/>
</dbReference>
<reference evidence="14" key="1">
    <citation type="journal article" date="2014" name="Proc. Natl. Acad. Sci. U.S.A.">
        <title>Marine algae and land plants share conserved phytochrome signaling systems.</title>
        <authorList>
            <person name="Duanmu D."/>
            <person name="Bachy C."/>
            <person name="Sudek S."/>
            <person name="Wong C.H."/>
            <person name="Jimenez V."/>
            <person name="Rockwell N.C."/>
            <person name="Martin S.S."/>
            <person name="Ngan C.Y."/>
            <person name="Reistetter E.N."/>
            <person name="van Baren M.J."/>
            <person name="Price D.C."/>
            <person name="Wei C.L."/>
            <person name="Reyes-Prieto A."/>
            <person name="Lagarias J.C."/>
            <person name="Worden A.Z."/>
        </authorList>
    </citation>
    <scope>NUCLEOTIDE SEQUENCE</scope>
    <source>
        <strain evidence="14">CCMP717</strain>
    </source>
</reference>
<evidence type="ECO:0000259" key="12">
    <source>
        <dbReference type="PROSITE" id="PS50109"/>
    </source>
</evidence>
<feature type="compositionally biased region" description="Basic and acidic residues" evidence="10">
    <location>
        <begin position="1213"/>
        <end position="1223"/>
    </location>
</feature>
<feature type="domain" description="PAS" evidence="13">
    <location>
        <begin position="611"/>
        <end position="656"/>
    </location>
</feature>
<dbReference type="Gene3D" id="3.30.450.20">
    <property type="entry name" value="PAS domain"/>
    <property type="match status" value="2"/>
</dbReference>
<dbReference type="SUPFAM" id="SSF47384">
    <property type="entry name" value="Homodimeric domain of signal transducing histidine kinase"/>
    <property type="match status" value="1"/>
</dbReference>
<feature type="domain" description="PAS" evidence="13">
    <location>
        <begin position="746"/>
        <end position="799"/>
    </location>
</feature>
<dbReference type="InterPro" id="IPR001294">
    <property type="entry name" value="Phytochrome"/>
</dbReference>
<dbReference type="Gene3D" id="3.30.450.40">
    <property type="match status" value="1"/>
</dbReference>
<evidence type="ECO:0000256" key="3">
    <source>
        <dbReference type="ARBA" id="ARBA00012438"/>
    </source>
</evidence>
<dbReference type="Pfam" id="PF00512">
    <property type="entry name" value="HisKA"/>
    <property type="match status" value="1"/>
</dbReference>
<keyword evidence="9" id="KW-0675">Receptor</keyword>
<dbReference type="InterPro" id="IPR043150">
    <property type="entry name" value="Phytochrome_PHY_sf"/>
</dbReference>
<evidence type="ECO:0000256" key="10">
    <source>
        <dbReference type="SAM" id="MobiDB-lite"/>
    </source>
</evidence>
<keyword evidence="4" id="KW-0600">Photoreceptor protein</keyword>
<keyword evidence="8" id="KW-0157">Chromophore</keyword>
<accession>A0A097CKH4</accession>
<evidence type="ECO:0000313" key="14">
    <source>
        <dbReference type="EMBL" id="AIS82726.1"/>
    </source>
</evidence>
<dbReference type="InterPro" id="IPR013654">
    <property type="entry name" value="PAS_2"/>
</dbReference>
<dbReference type="SMART" id="SM00388">
    <property type="entry name" value="HisKA"/>
    <property type="match status" value="1"/>
</dbReference>
<dbReference type="PROSITE" id="PS50046">
    <property type="entry name" value="PHYTOCHROME_2"/>
    <property type="match status" value="1"/>
</dbReference>
<comment type="catalytic activity">
    <reaction evidence="1">
        <text>ATP + protein L-histidine = ADP + protein N-phospho-L-histidine.</text>
        <dbReference type="EC" id="2.7.13.3"/>
    </reaction>
</comment>
<feature type="domain" description="Phytochrome chromophore attachment site" evidence="11">
    <location>
        <begin position="199"/>
        <end position="374"/>
    </location>
</feature>
<dbReference type="Pfam" id="PF02518">
    <property type="entry name" value="HATPase_c"/>
    <property type="match status" value="1"/>
</dbReference>
<protein>
    <recommendedName>
        <fullName evidence="3">histidine kinase</fullName>
        <ecNumber evidence="3">2.7.13.3</ecNumber>
    </recommendedName>
</protein>
<dbReference type="Gene3D" id="1.10.287.130">
    <property type="match status" value="1"/>
</dbReference>
<dbReference type="SMART" id="SM00065">
    <property type="entry name" value="GAF"/>
    <property type="match status" value="1"/>
</dbReference>
<comment type="subunit">
    <text evidence="2">Homodimer.</text>
</comment>
<feature type="domain" description="Histidine kinase" evidence="12">
    <location>
        <begin position="890"/>
        <end position="1112"/>
    </location>
</feature>
<dbReference type="InterPro" id="IPR036097">
    <property type="entry name" value="HisK_dim/P_sf"/>
</dbReference>
<gene>
    <name evidence="14" type="primary">PHY</name>
</gene>
<dbReference type="Pfam" id="PF01590">
    <property type="entry name" value="GAF"/>
    <property type="match status" value="1"/>
</dbReference>
<evidence type="ECO:0000256" key="4">
    <source>
        <dbReference type="ARBA" id="ARBA00022543"/>
    </source>
</evidence>
<evidence type="ECO:0000256" key="8">
    <source>
        <dbReference type="ARBA" id="ARBA00022991"/>
    </source>
</evidence>
<dbReference type="InterPro" id="IPR016132">
    <property type="entry name" value="Phyto_chromo_attachment"/>
</dbReference>
<dbReference type="SUPFAM" id="SSF55874">
    <property type="entry name" value="ATPase domain of HSP90 chaperone/DNA topoisomerase II/histidine kinase"/>
    <property type="match status" value="1"/>
</dbReference>
<dbReference type="InterPro" id="IPR000014">
    <property type="entry name" value="PAS"/>
</dbReference>
<dbReference type="InterPro" id="IPR035965">
    <property type="entry name" value="PAS-like_dom_sf"/>
</dbReference>
<evidence type="ECO:0000259" key="13">
    <source>
        <dbReference type="PROSITE" id="PS50112"/>
    </source>
</evidence>
<feature type="region of interest" description="Disordered" evidence="10">
    <location>
        <begin position="1200"/>
        <end position="1229"/>
    </location>
</feature>
<dbReference type="InterPro" id="IPR003661">
    <property type="entry name" value="HisK_dim/P_dom"/>
</dbReference>
<dbReference type="Pfam" id="PF08446">
    <property type="entry name" value="PAS_2"/>
    <property type="match status" value="1"/>
</dbReference>
<dbReference type="InterPro" id="IPR036890">
    <property type="entry name" value="HATPase_C_sf"/>
</dbReference>
<proteinExistence type="evidence at transcript level"/>
<dbReference type="Gene3D" id="3.30.565.10">
    <property type="entry name" value="Histidine kinase-like ATPase, C-terminal domain"/>
    <property type="match status" value="1"/>
</dbReference>
<dbReference type="InterPro" id="IPR013656">
    <property type="entry name" value="PAS_4"/>
</dbReference>
<keyword evidence="5" id="KW-0716">Sensory transduction</keyword>
<dbReference type="InterPro" id="IPR013515">
    <property type="entry name" value="Phytochrome_cen-reg"/>
</dbReference>
<dbReference type="PANTHER" id="PTHR43047">
    <property type="entry name" value="TWO-COMPONENT HISTIDINE PROTEIN KINASE"/>
    <property type="match status" value="1"/>
</dbReference>
<evidence type="ECO:0000256" key="6">
    <source>
        <dbReference type="ARBA" id="ARBA00022679"/>
    </source>
</evidence>
<dbReference type="Pfam" id="PF00360">
    <property type="entry name" value="PHY"/>
    <property type="match status" value="1"/>
</dbReference>
<dbReference type="EMBL" id="KF876181">
    <property type="protein sequence ID" value="AIS82726.1"/>
    <property type="molecule type" value="mRNA"/>
</dbReference>
<dbReference type="EC" id="2.7.13.3" evidence="3"/>
<evidence type="ECO:0000256" key="7">
    <source>
        <dbReference type="ARBA" id="ARBA00022777"/>
    </source>
</evidence>
<dbReference type="CDD" id="cd16922">
    <property type="entry name" value="HATPase_EvgS-ArcB-TorS-like"/>
    <property type="match status" value="1"/>
</dbReference>
<dbReference type="InterPro" id="IPR003594">
    <property type="entry name" value="HATPase_dom"/>
</dbReference>
<dbReference type="GO" id="GO:0009881">
    <property type="term" value="F:photoreceptor activity"/>
    <property type="evidence" value="ECO:0007669"/>
    <property type="project" value="UniProtKB-KW"/>
</dbReference>
<dbReference type="PROSITE" id="PS50112">
    <property type="entry name" value="PAS"/>
    <property type="match status" value="2"/>
</dbReference>
<dbReference type="Pfam" id="PF08448">
    <property type="entry name" value="PAS_4"/>
    <property type="match status" value="1"/>
</dbReference>
<dbReference type="CDD" id="cd00130">
    <property type="entry name" value="PAS"/>
    <property type="match status" value="1"/>
</dbReference>
<dbReference type="InterPro" id="IPR005467">
    <property type="entry name" value="His_kinase_dom"/>
</dbReference>
<sequence length="1240" mass="135504">MEDGATRYGLCDDDAKDVELSKLYEQQATIALASSKAKLDEEIKEVVVSKTEPQRSTRDFEAYGRLINRPGLIQAHGCTILLQKKTLKILASSMNSLDHLGVSANVIINATLGEVGFLDADSLQDIQVCMQAADPTLTNPRHVKTVSGKTLHAILHHVKDGTIVDFEPLASESTNTATGVTACFRMIHEAMERIGVIKDLSTLYDGIVKEIQNLSGYDRVMLYQFHEDNHGEVVAECRKDVNIPSYLNLHFPATDIPQVSRRLFMTMKQRMVGDIKASQVGFVQAPELAEENLLLSQSQLRGVTGCHAQYLENIGVRATLVNAVVVGPTHSSAASAFGTKDNSRKLWGLIVCHNLHDKRIVEFHVRSALLFLVDVFALQLQRLMDIMETAQNELMWSAQNELYNNVVTTDDFNIGAVADNPECLMKFVGASGAAVLSGGSLHLIGRTPRAVQLNELADWIRAQPSYDDQRVVCTRSLVADGAPGAASYVQDAAGLLAVGVPQKATSSVPDSMIIWFRSEVVESVTWAGTNEQHVPKRESDYLQPRESFKAYLKTMANTSARWEPRILVSVRSFQEVLSLTQTCDNKMKTLAHMTSRVSVQRSITVSQLTAVSRELNNVIESAPMAVIFVNSSLEITEINEFFKNIIGSAADDCLGRPINRHLTSASYARLTQLIVEVLGCGKHSHAVLEVTGAKHTVSLQFVVSPRRDQQGGVTGAVLVGQLSDVQPDVLASLTEPLAAAEDEFFLSKMATPVFSIGQCGNVCQWNQAMENVTGLPNSSARGRLLVGDIFGCKDRNSLRLEDERSFTAFAAAIMSALEGNRVDGHMLTFSSVSGRIIELLCTASTRKHGTESNVYLFCQDLSLLRSLENATIVRTAAEAVASSNSRTLAFLCHEIRNPLNGIMAVVSFMEHEQHLLHDEHRDLVKSAASSCLQVRRIVDDVLDISKIEEGKLVLDNTAFNVRATAAACVDQVGYAGQEKGLDVIMDVTGMEVSVLLGDSCRIQQVVSNFLWNAVKFTEKGKVELQVQSWVTDAGNARVKFSIVDTGPGMTESMQSKIFKAFEMGAGKMTRWGGTGLGLNISSVLAEMMGGSISCQSAPGEGTTMSFEVPLRVPSVHEIKVLDSKTPLKASTEKGGRTKLVRGRMKAIGQDDQLIDQSHAGRDCERQLLKGAHPVVRRQGRQWSPAQARQRRQRLLLGPGVHRVPRGQAPPGCCKREEEDRRDPVATPLGPGLAHMVCERG</sequence>
<dbReference type="NCBIfam" id="TIGR00229">
    <property type="entry name" value="sensory_box"/>
    <property type="match status" value="1"/>
</dbReference>
<dbReference type="GO" id="GO:0000155">
    <property type="term" value="F:phosphorelay sensor kinase activity"/>
    <property type="evidence" value="ECO:0007669"/>
    <property type="project" value="InterPro"/>
</dbReference>
<dbReference type="InterPro" id="IPR029016">
    <property type="entry name" value="GAF-like_dom_sf"/>
</dbReference>
<dbReference type="PRINTS" id="PR01033">
    <property type="entry name" value="PHYTOCHROME"/>
</dbReference>
<dbReference type="SUPFAM" id="SSF55781">
    <property type="entry name" value="GAF domain-like"/>
    <property type="match status" value="2"/>
</dbReference>
<dbReference type="SUPFAM" id="SSF55785">
    <property type="entry name" value="PYP-like sensor domain (PAS domain)"/>
    <property type="match status" value="3"/>
</dbReference>
<keyword evidence="6" id="KW-0808">Transferase</keyword>
<dbReference type="CDD" id="cd00082">
    <property type="entry name" value="HisKA"/>
    <property type="match status" value="1"/>
</dbReference>
<dbReference type="GO" id="GO:0009584">
    <property type="term" value="P:detection of visible light"/>
    <property type="evidence" value="ECO:0007669"/>
    <property type="project" value="InterPro"/>
</dbReference>
<dbReference type="Gene3D" id="3.30.450.270">
    <property type="match status" value="1"/>
</dbReference>
<dbReference type="Pfam" id="PF00989">
    <property type="entry name" value="PAS"/>
    <property type="match status" value="1"/>
</dbReference>
<evidence type="ECO:0000256" key="9">
    <source>
        <dbReference type="ARBA" id="ARBA00023170"/>
    </source>
</evidence>
<dbReference type="AlphaFoldDB" id="A0A097CKH4"/>
<dbReference type="SMART" id="SM00387">
    <property type="entry name" value="HATPase_c"/>
    <property type="match status" value="1"/>
</dbReference>
<evidence type="ECO:0000256" key="5">
    <source>
        <dbReference type="ARBA" id="ARBA00022606"/>
    </source>
</evidence>
<dbReference type="GO" id="GO:0006355">
    <property type="term" value="P:regulation of DNA-templated transcription"/>
    <property type="evidence" value="ECO:0007669"/>
    <property type="project" value="InterPro"/>
</dbReference>
<evidence type="ECO:0000259" key="11">
    <source>
        <dbReference type="PROSITE" id="PS50046"/>
    </source>
</evidence>